<keyword evidence="4" id="KW-1185">Reference proteome</keyword>
<dbReference type="SUPFAM" id="SSF54211">
    <property type="entry name" value="Ribosomal protein S5 domain 2-like"/>
    <property type="match status" value="1"/>
</dbReference>
<protein>
    <submittedName>
        <fullName evidence="3">YigZ family protein</fullName>
    </submittedName>
</protein>
<proteinExistence type="inferred from homology"/>
<dbReference type="InterPro" id="IPR036956">
    <property type="entry name" value="Impact_N_sf"/>
</dbReference>
<dbReference type="EMBL" id="JAEDAH010000008">
    <property type="protein sequence ID" value="MCA6062369.1"/>
    <property type="molecule type" value="Genomic_DNA"/>
</dbReference>
<comment type="similarity">
    <text evidence="1">Belongs to the IMPACT family.</text>
</comment>
<reference evidence="3 4" key="1">
    <citation type="submission" date="2020-12" db="EMBL/GenBank/DDBJ databases">
        <title>Novel Thalassolituus-related marine hydrocarbonoclastic bacteria mediated algae-derived hydrocarbons mineralization in twilight zone of the northern South China Sea.</title>
        <authorList>
            <person name="Dong C."/>
        </authorList>
    </citation>
    <scope>NUCLEOTIDE SEQUENCE [LARGE SCALE GENOMIC DNA]</scope>
    <source>
        <strain evidence="3 4">IMCC1826</strain>
    </source>
</reference>
<organism evidence="3 4">
    <name type="scientific">Thalassolituus marinus</name>
    <dbReference type="NCBI Taxonomy" id="671053"/>
    <lineage>
        <taxon>Bacteria</taxon>
        <taxon>Pseudomonadati</taxon>
        <taxon>Pseudomonadota</taxon>
        <taxon>Gammaproteobacteria</taxon>
        <taxon>Oceanospirillales</taxon>
        <taxon>Oceanospirillaceae</taxon>
        <taxon>Thalassolituus</taxon>
    </lineage>
</organism>
<dbReference type="RefSeq" id="WP_225671295.1">
    <property type="nucleotide sequence ID" value="NZ_JAEDAH010000008.1"/>
</dbReference>
<evidence type="ECO:0000259" key="2">
    <source>
        <dbReference type="Pfam" id="PF01205"/>
    </source>
</evidence>
<evidence type="ECO:0000313" key="3">
    <source>
        <dbReference type="EMBL" id="MCA6062369.1"/>
    </source>
</evidence>
<dbReference type="InterPro" id="IPR020568">
    <property type="entry name" value="Ribosomal_Su5_D2-typ_SF"/>
</dbReference>
<feature type="domain" description="Impact N-terminal" evidence="2">
    <location>
        <begin position="15"/>
        <end position="122"/>
    </location>
</feature>
<name>A0ABS7ZKW9_9GAMM</name>
<dbReference type="Pfam" id="PF01205">
    <property type="entry name" value="Impact_N"/>
    <property type="match status" value="1"/>
</dbReference>
<dbReference type="PANTHER" id="PTHR16301:SF20">
    <property type="entry name" value="IMPACT FAMILY MEMBER YIGZ"/>
    <property type="match status" value="1"/>
</dbReference>
<dbReference type="InterPro" id="IPR023582">
    <property type="entry name" value="Impact"/>
</dbReference>
<dbReference type="Gene3D" id="3.30.230.30">
    <property type="entry name" value="Impact, N-terminal domain"/>
    <property type="match status" value="1"/>
</dbReference>
<gene>
    <name evidence="3" type="ORF">I9W95_01995</name>
</gene>
<evidence type="ECO:0000256" key="1">
    <source>
        <dbReference type="ARBA" id="ARBA00007665"/>
    </source>
</evidence>
<evidence type="ECO:0000313" key="4">
    <source>
        <dbReference type="Proteomes" id="UP000714380"/>
    </source>
</evidence>
<sequence length="198" mass="21706">MRYPSCSTTTESEEKGSRFLALLLPIQSPGDVKIAAQSEWRKHPKASHVVYAWRTCCESTGKVEEGFSDDGEPAGTAGVPALRVLQHGELVNACILIVRYFGGTKLGTGGLQRAYSGATSATIQAAKDTFRGWVISEELKISGQFQTESTVRRIMSDVDVQPAEVSYNQDGYMITLRVTRIQKQQLILTLPFGCQLTD</sequence>
<accession>A0ABS7ZKW9</accession>
<dbReference type="InterPro" id="IPR001498">
    <property type="entry name" value="Impact_N"/>
</dbReference>
<dbReference type="PANTHER" id="PTHR16301">
    <property type="entry name" value="IMPACT-RELATED"/>
    <property type="match status" value="1"/>
</dbReference>
<comment type="caution">
    <text evidence="3">The sequence shown here is derived from an EMBL/GenBank/DDBJ whole genome shotgun (WGS) entry which is preliminary data.</text>
</comment>
<dbReference type="Proteomes" id="UP000714380">
    <property type="component" value="Unassembled WGS sequence"/>
</dbReference>